<keyword evidence="8" id="KW-0625">Polysaccharide transport</keyword>
<proteinExistence type="inferred from homology"/>
<evidence type="ECO:0000256" key="3">
    <source>
        <dbReference type="ARBA" id="ARBA00022448"/>
    </source>
</evidence>
<evidence type="ECO:0000256" key="1">
    <source>
        <dbReference type="ARBA" id="ARBA00004571"/>
    </source>
</evidence>
<evidence type="ECO:0000256" key="7">
    <source>
        <dbReference type="ARBA" id="ARBA00022729"/>
    </source>
</evidence>
<feature type="domain" description="SLBB" evidence="16">
    <location>
        <begin position="181"/>
        <end position="254"/>
    </location>
</feature>
<protein>
    <submittedName>
        <fullName evidence="17">Polysaccharide export outer membrane protein</fullName>
    </submittedName>
</protein>
<gene>
    <name evidence="17" type="ORF">J2W40_003521</name>
</gene>
<dbReference type="EMBL" id="JAVDWV010000018">
    <property type="protein sequence ID" value="MDR7156676.1"/>
    <property type="molecule type" value="Genomic_DNA"/>
</dbReference>
<dbReference type="InterPro" id="IPR003715">
    <property type="entry name" value="Poly_export_N"/>
</dbReference>
<dbReference type="InterPro" id="IPR054765">
    <property type="entry name" value="SLBB_dom"/>
</dbReference>
<keyword evidence="14" id="KW-0449">Lipoprotein</keyword>
<comment type="subcellular location">
    <subcellularLocation>
        <location evidence="1">Cell outer membrane</location>
        <topology evidence="1">Multi-pass membrane protein</topology>
    </subcellularLocation>
</comment>
<keyword evidence="7" id="KW-0732">Signal</keyword>
<keyword evidence="10" id="KW-0626">Porin</keyword>
<feature type="domain" description="Polysaccharide export protein N-terminal" evidence="15">
    <location>
        <begin position="86"/>
        <end position="174"/>
    </location>
</feature>
<dbReference type="Gene3D" id="3.10.560.10">
    <property type="entry name" value="Outer membrane lipoprotein wza domain like"/>
    <property type="match status" value="2"/>
</dbReference>
<keyword evidence="18" id="KW-1185">Reference proteome</keyword>
<evidence type="ECO:0000256" key="8">
    <source>
        <dbReference type="ARBA" id="ARBA00023047"/>
    </source>
</evidence>
<keyword evidence="6" id="KW-0812">Transmembrane</keyword>
<evidence type="ECO:0000256" key="14">
    <source>
        <dbReference type="ARBA" id="ARBA00023288"/>
    </source>
</evidence>
<evidence type="ECO:0000259" key="15">
    <source>
        <dbReference type="Pfam" id="PF02563"/>
    </source>
</evidence>
<evidence type="ECO:0000259" key="16">
    <source>
        <dbReference type="Pfam" id="PF22461"/>
    </source>
</evidence>
<evidence type="ECO:0000256" key="9">
    <source>
        <dbReference type="ARBA" id="ARBA00023065"/>
    </source>
</evidence>
<keyword evidence="9" id="KW-0406">Ion transport</keyword>
<evidence type="ECO:0000256" key="5">
    <source>
        <dbReference type="ARBA" id="ARBA00022597"/>
    </source>
</evidence>
<comment type="caution">
    <text evidence="17">The sequence shown here is derived from an EMBL/GenBank/DDBJ whole genome shotgun (WGS) entry which is preliminary data.</text>
</comment>
<comment type="similarity">
    <text evidence="2">Belongs to the BexD/CtrA/VexA family.</text>
</comment>
<keyword evidence="12" id="KW-0564">Palmitate</keyword>
<keyword evidence="13" id="KW-0998">Cell outer membrane</keyword>
<keyword evidence="5" id="KW-0762">Sugar transport</keyword>
<evidence type="ECO:0000256" key="4">
    <source>
        <dbReference type="ARBA" id="ARBA00022452"/>
    </source>
</evidence>
<dbReference type="Proteomes" id="UP001267638">
    <property type="component" value="Unassembled WGS sequence"/>
</dbReference>
<dbReference type="PANTHER" id="PTHR33619:SF3">
    <property type="entry name" value="POLYSACCHARIDE EXPORT PROTEIN GFCE-RELATED"/>
    <property type="match status" value="1"/>
</dbReference>
<evidence type="ECO:0000313" key="17">
    <source>
        <dbReference type="EMBL" id="MDR7156676.1"/>
    </source>
</evidence>
<evidence type="ECO:0000256" key="10">
    <source>
        <dbReference type="ARBA" id="ARBA00023114"/>
    </source>
</evidence>
<dbReference type="Gene3D" id="3.30.1950.10">
    <property type="entry name" value="wza like domain"/>
    <property type="match status" value="1"/>
</dbReference>
<sequence>MNCLSHLHYGARIPRLCLVAALLATTACTSIGPGTGRVVNAGKAQDSAIQGIQIVNLDERSLVEMPRATTPDFATGLGYSDAVGETVGSGDVLNVTIWEAPPAVLFGASASSGMSVQTSGATTLPEFLVGPSGRISVPFAGLVQAAGRTLPQIEQDIIARLRGKAHLPQVAVRLIRNLSANVSVVGEVANSTRMPLTPKGETILDAIAAAGGTKQQSDKMTIQVSRGGQVYSMPFAAVINDPRQNVVLKTGDVVTALFRPYSFTMLGAAGQNQEVPFEATGLSLAQAMGRVGGLAEGRADPKGVFVFRWEEPAAVVNRSASVSPRSDGRIPVIYRVDMRDPATYFAMQNFTIHDRDVLYVSTNPVAEFQRVIGLIASTALPIVAIDNAITR</sequence>
<keyword evidence="3" id="KW-0813">Transport</keyword>
<dbReference type="Pfam" id="PF22461">
    <property type="entry name" value="SLBB_2"/>
    <property type="match status" value="2"/>
</dbReference>
<reference evidence="17 18" key="1">
    <citation type="submission" date="2023-07" db="EMBL/GenBank/DDBJ databases">
        <title>Sorghum-associated microbial communities from plants grown in Nebraska, USA.</title>
        <authorList>
            <person name="Schachtman D."/>
        </authorList>
    </citation>
    <scope>NUCLEOTIDE SEQUENCE [LARGE SCALE GENOMIC DNA]</scope>
    <source>
        <strain evidence="17 18">4256</strain>
    </source>
</reference>
<feature type="domain" description="SLBB" evidence="16">
    <location>
        <begin position="263"/>
        <end position="360"/>
    </location>
</feature>
<name>A0ABU1X6B2_SPHXE</name>
<evidence type="ECO:0000313" key="18">
    <source>
        <dbReference type="Proteomes" id="UP001267638"/>
    </source>
</evidence>
<evidence type="ECO:0000256" key="2">
    <source>
        <dbReference type="ARBA" id="ARBA00009450"/>
    </source>
</evidence>
<dbReference type="Pfam" id="PF02563">
    <property type="entry name" value="Poly_export"/>
    <property type="match status" value="1"/>
</dbReference>
<keyword evidence="11" id="KW-0472">Membrane</keyword>
<dbReference type="InterPro" id="IPR049712">
    <property type="entry name" value="Poly_export"/>
</dbReference>
<evidence type="ECO:0000256" key="6">
    <source>
        <dbReference type="ARBA" id="ARBA00022692"/>
    </source>
</evidence>
<accession>A0ABU1X6B2</accession>
<organism evidence="17 18">
    <name type="scientific">Sphingobium xenophagum</name>
    <dbReference type="NCBI Taxonomy" id="121428"/>
    <lineage>
        <taxon>Bacteria</taxon>
        <taxon>Pseudomonadati</taxon>
        <taxon>Pseudomonadota</taxon>
        <taxon>Alphaproteobacteria</taxon>
        <taxon>Sphingomonadales</taxon>
        <taxon>Sphingomonadaceae</taxon>
        <taxon>Sphingobium</taxon>
    </lineage>
</organism>
<evidence type="ECO:0000256" key="11">
    <source>
        <dbReference type="ARBA" id="ARBA00023136"/>
    </source>
</evidence>
<dbReference type="PANTHER" id="PTHR33619">
    <property type="entry name" value="POLYSACCHARIDE EXPORT PROTEIN GFCE-RELATED"/>
    <property type="match status" value="1"/>
</dbReference>
<evidence type="ECO:0000256" key="13">
    <source>
        <dbReference type="ARBA" id="ARBA00023237"/>
    </source>
</evidence>
<keyword evidence="4" id="KW-1134">Transmembrane beta strand</keyword>
<evidence type="ECO:0000256" key="12">
    <source>
        <dbReference type="ARBA" id="ARBA00023139"/>
    </source>
</evidence>